<sequence length="423" mass="48973">MKSITSEKIKMGMLLKLLVLIIPVAFLFPSMIVGGVGFKLDLPLVLLVFFLMIVVYPKYFYDNVVKSILSIVVIVFFSMLISDSFGNYYYSIGDYPHFPSEYIHFFSKAIAFVCFYFVTKNRFISAKLLHKIFIGVFGIGLLFGVGQVLGISLISTISKIYALSENQVYGISSVNTRIFGVSGNILSWAGISGVIFLYTFFFCKNTMLKYCMLLLSIVNVLFTASRSALIALVISLFCYFILKVILEKKYYKIINYVLSFVLAFVTLYYIGIVFFEERFVLIVERFEVLNEVMFTSGRYEQFSRINYLFTQDVFNVIFGIGKPVIDSMNLMEVEFFFIFFTYGIVGIFSQYGFIFYIVHSVKKFKATPYSYFILTSLFFFFIFSFGYFFLREIYSGIIFWCLLGFVFGMHRISNVNNFKMNLK</sequence>
<protein>
    <recommendedName>
        <fullName evidence="4">O-antigen polymerase</fullName>
    </recommendedName>
</protein>
<keyword evidence="1" id="KW-0812">Transmembrane</keyword>
<feature type="transmembrane region" description="Helical" evidence="1">
    <location>
        <begin position="228"/>
        <end position="246"/>
    </location>
</feature>
<reference evidence="2" key="1">
    <citation type="submission" date="2012-07" db="EMBL/GenBank/DDBJ databases">
        <title>The Genome Sequence of Myroides odoratimimus CCUG 10230.</title>
        <authorList>
            <consortium name="The Broad Institute Genome Sequencing Platform"/>
            <person name="Earl A."/>
            <person name="Ward D."/>
            <person name="Feldgarden M."/>
            <person name="Gevers D."/>
            <person name="Huys G."/>
            <person name="Walker B."/>
            <person name="Young S.K."/>
            <person name="Zeng Q."/>
            <person name="Gargeya S."/>
            <person name="Fitzgerald M."/>
            <person name="Haas B."/>
            <person name="Abouelleil A."/>
            <person name="Alvarado L."/>
            <person name="Arachchi H.M."/>
            <person name="Berlin A.M."/>
            <person name="Chapman S.B."/>
            <person name="Goldberg J."/>
            <person name="Griggs A."/>
            <person name="Gujja S."/>
            <person name="Hansen M."/>
            <person name="Howarth C."/>
            <person name="Imamovic A."/>
            <person name="Larimer J."/>
            <person name="McCowen C."/>
            <person name="Montmayeur A."/>
            <person name="Murphy C."/>
            <person name="Neiman D."/>
            <person name="Pearson M."/>
            <person name="Priest M."/>
            <person name="Roberts A."/>
            <person name="Saif S."/>
            <person name="Shea T."/>
            <person name="Sisk P."/>
            <person name="Sykes S."/>
            <person name="Wortman J."/>
            <person name="Nusbaum C."/>
            <person name="Birren B."/>
        </authorList>
    </citation>
    <scope>NUCLEOTIDE SEQUENCE [LARGE SCALE GENOMIC DNA]</scope>
    <source>
        <strain evidence="2">CCUG 10230</strain>
    </source>
</reference>
<feature type="transmembrane region" description="Helical" evidence="1">
    <location>
        <begin position="253"/>
        <end position="275"/>
    </location>
</feature>
<evidence type="ECO:0000313" key="3">
    <source>
        <dbReference type="Proteomes" id="UP000005402"/>
    </source>
</evidence>
<organism evidence="2 3">
    <name type="scientific">Myroides odoratimimus CCUG 10230</name>
    <dbReference type="NCBI Taxonomy" id="883150"/>
    <lineage>
        <taxon>Bacteria</taxon>
        <taxon>Pseudomonadati</taxon>
        <taxon>Bacteroidota</taxon>
        <taxon>Flavobacteriia</taxon>
        <taxon>Flavobacteriales</taxon>
        <taxon>Flavobacteriaceae</taxon>
        <taxon>Myroides</taxon>
    </lineage>
</organism>
<feature type="transmembrane region" description="Helical" evidence="1">
    <location>
        <begin position="396"/>
        <end position="413"/>
    </location>
</feature>
<keyword evidence="3" id="KW-1185">Reference proteome</keyword>
<evidence type="ECO:0008006" key="4">
    <source>
        <dbReference type="Google" id="ProtNLM"/>
    </source>
</evidence>
<accession>A0ABP2NBN2</accession>
<name>A0ABP2NBN2_9FLAO</name>
<comment type="caution">
    <text evidence="2">The sequence shown here is derived from an EMBL/GenBank/DDBJ whole genome shotgun (WGS) entry which is preliminary data.</text>
</comment>
<evidence type="ECO:0000256" key="1">
    <source>
        <dbReference type="SAM" id="Phobius"/>
    </source>
</evidence>
<gene>
    <name evidence="2" type="ORF">HMPREF9712_01292</name>
</gene>
<dbReference type="RefSeq" id="WP_006258047.1">
    <property type="nucleotide sequence ID" value="NZ_KE161016.1"/>
</dbReference>
<feature type="transmembrane region" description="Helical" evidence="1">
    <location>
        <begin position="207"/>
        <end position="222"/>
    </location>
</feature>
<feature type="transmembrane region" description="Helical" evidence="1">
    <location>
        <begin position="369"/>
        <end position="390"/>
    </location>
</feature>
<keyword evidence="1" id="KW-0472">Membrane</keyword>
<evidence type="ECO:0000313" key="2">
    <source>
        <dbReference type="EMBL" id="EHO10187.1"/>
    </source>
</evidence>
<keyword evidence="1" id="KW-1133">Transmembrane helix</keyword>
<proteinExistence type="predicted"/>
<feature type="transmembrane region" description="Helical" evidence="1">
    <location>
        <begin position="335"/>
        <end position="357"/>
    </location>
</feature>
<feature type="transmembrane region" description="Helical" evidence="1">
    <location>
        <begin position="102"/>
        <end position="119"/>
    </location>
</feature>
<dbReference type="Proteomes" id="UP000005402">
    <property type="component" value="Unassembled WGS sequence"/>
</dbReference>
<feature type="transmembrane region" description="Helical" evidence="1">
    <location>
        <begin position="44"/>
        <end position="61"/>
    </location>
</feature>
<feature type="transmembrane region" description="Helical" evidence="1">
    <location>
        <begin position="131"/>
        <end position="158"/>
    </location>
</feature>
<feature type="transmembrane region" description="Helical" evidence="1">
    <location>
        <begin position="68"/>
        <end position="90"/>
    </location>
</feature>
<dbReference type="EMBL" id="AGEC02000019">
    <property type="protein sequence ID" value="EHO10187.1"/>
    <property type="molecule type" value="Genomic_DNA"/>
</dbReference>
<feature type="transmembrane region" description="Helical" evidence="1">
    <location>
        <begin position="178"/>
        <end position="200"/>
    </location>
</feature>